<proteinExistence type="predicted"/>
<dbReference type="OrthoDB" id="5517323at2"/>
<dbReference type="KEGG" id="mthd:A3224_10935"/>
<keyword evidence="2" id="KW-1185">Reference proteome</keyword>
<reference evidence="2" key="1">
    <citation type="submission" date="2016-03" db="EMBL/GenBank/DDBJ databases">
        <authorList>
            <person name="Lee Y.-S."/>
            <person name="Choi Y.-L."/>
        </authorList>
    </citation>
    <scope>NUCLEOTIDE SEQUENCE [LARGE SCALE GENOMIC DNA]</scope>
    <source>
        <strain evidence="2">DAU221</strain>
    </source>
</reference>
<dbReference type="Proteomes" id="UP000076077">
    <property type="component" value="Chromosome"/>
</dbReference>
<gene>
    <name evidence="1" type="ORF">A3224_10935</name>
</gene>
<dbReference type="GeneID" id="76608563"/>
<sequence>MAKSEFDQLPLHDALLESAEAKWAEKTIQLRLAVFTDSTKEAAPHVLSFLGVTSFIMQHKEAWGPSNSVLSASYSCGIYRLEMQSGDCIEVEADSFDLASL</sequence>
<dbReference type="STRING" id="252514.A3224_10935"/>
<evidence type="ECO:0000313" key="2">
    <source>
        <dbReference type="Proteomes" id="UP000076077"/>
    </source>
</evidence>
<name>A0A143HMR7_MICTH</name>
<organism evidence="1 2">
    <name type="scientific">Microbulbifer thermotolerans</name>
    <dbReference type="NCBI Taxonomy" id="252514"/>
    <lineage>
        <taxon>Bacteria</taxon>
        <taxon>Pseudomonadati</taxon>
        <taxon>Pseudomonadota</taxon>
        <taxon>Gammaproteobacteria</taxon>
        <taxon>Cellvibrionales</taxon>
        <taxon>Microbulbiferaceae</taxon>
        <taxon>Microbulbifer</taxon>
    </lineage>
</organism>
<evidence type="ECO:0000313" key="1">
    <source>
        <dbReference type="EMBL" id="AMX03014.1"/>
    </source>
</evidence>
<dbReference type="EMBL" id="CP014864">
    <property type="protein sequence ID" value="AMX03014.1"/>
    <property type="molecule type" value="Genomic_DNA"/>
</dbReference>
<dbReference type="AlphaFoldDB" id="A0A143HMR7"/>
<protein>
    <submittedName>
        <fullName evidence="1">Uncharacterized protein</fullName>
    </submittedName>
</protein>
<accession>A0A143HMR7</accession>
<dbReference type="RefSeq" id="WP_067154397.1">
    <property type="nucleotide sequence ID" value="NZ_CP014864.1"/>
</dbReference>